<reference evidence="1 2" key="1">
    <citation type="submission" date="2024-02" db="EMBL/GenBank/DDBJ databases">
        <title>Genome sequence of Aquincola sp. MAHUQ-54.</title>
        <authorList>
            <person name="Huq M.A."/>
        </authorList>
    </citation>
    <scope>NUCLEOTIDE SEQUENCE [LARGE SCALE GENOMIC DNA]</scope>
    <source>
        <strain evidence="1 2">MAHUQ-54</strain>
    </source>
</reference>
<dbReference type="AlphaFoldDB" id="A0AAW9QH70"/>
<accession>A0AAW9QH70</accession>
<protein>
    <recommendedName>
        <fullName evidence="3">Rhamnan synthesis protein F</fullName>
    </recommendedName>
</protein>
<evidence type="ECO:0008006" key="3">
    <source>
        <dbReference type="Google" id="ProtNLM"/>
    </source>
</evidence>
<sequence length="269" mass="30107">MEDEVVIVACSYRLTPQEMRTRLEGVMAPGAGVRGYVVSASASSECTMDDGWMLLPTDNLDFDFSAYLTGAERVNRQHPGARAIVFVNDTLFTNHAAVANFRALWRQVGLVKALELPAIAGKADLYTTICLRSPWSGLDRYVTTFCFALNRQALALMLQLREMAERDGVTLSLRVDSPAWGAGLPSAFRQFLKANLTYAASPYLWYRLREATFTPEQLSSKARTIYFEHRLSGAIGEVGCVVPTNAGPRWTTYLNVHEWWSRVRRKLGL</sequence>
<dbReference type="EMBL" id="JAZIBG010000028">
    <property type="protein sequence ID" value="MEF7614734.1"/>
    <property type="molecule type" value="Genomic_DNA"/>
</dbReference>
<gene>
    <name evidence="1" type="ORF">V4F39_12500</name>
</gene>
<dbReference type="Proteomes" id="UP001336250">
    <property type="component" value="Unassembled WGS sequence"/>
</dbReference>
<name>A0AAW9QH70_9BURK</name>
<comment type="caution">
    <text evidence="1">The sequence shown here is derived from an EMBL/GenBank/DDBJ whole genome shotgun (WGS) entry which is preliminary data.</text>
</comment>
<proteinExistence type="predicted"/>
<keyword evidence="2" id="KW-1185">Reference proteome</keyword>
<evidence type="ECO:0000313" key="2">
    <source>
        <dbReference type="Proteomes" id="UP001336250"/>
    </source>
</evidence>
<organism evidence="1 2">
    <name type="scientific">Aquincola agrisoli</name>
    <dbReference type="NCBI Taxonomy" id="3119538"/>
    <lineage>
        <taxon>Bacteria</taxon>
        <taxon>Pseudomonadati</taxon>
        <taxon>Pseudomonadota</taxon>
        <taxon>Betaproteobacteria</taxon>
        <taxon>Burkholderiales</taxon>
        <taxon>Sphaerotilaceae</taxon>
        <taxon>Aquincola</taxon>
    </lineage>
</organism>
<evidence type="ECO:0000313" key="1">
    <source>
        <dbReference type="EMBL" id="MEF7614734.1"/>
    </source>
</evidence>